<proteinExistence type="predicted"/>
<feature type="region of interest" description="Disordered" evidence="2">
    <location>
        <begin position="362"/>
        <end position="385"/>
    </location>
</feature>
<feature type="compositionally biased region" description="Low complexity" evidence="2">
    <location>
        <begin position="140"/>
        <end position="151"/>
    </location>
</feature>
<reference evidence="4" key="1">
    <citation type="journal article" date="2015" name="Nat. Plants">
        <title>Genome expansion of Arabis alpina linked with retrotransposition and reduced symmetric DNA methylation.</title>
        <authorList>
            <person name="Willing E.M."/>
            <person name="Rawat V."/>
            <person name="Mandakova T."/>
            <person name="Maumus F."/>
            <person name="James G.V."/>
            <person name="Nordstroem K.J."/>
            <person name="Becker C."/>
            <person name="Warthmann N."/>
            <person name="Chica C."/>
            <person name="Szarzynska B."/>
            <person name="Zytnicki M."/>
            <person name="Albani M.C."/>
            <person name="Kiefer C."/>
            <person name="Bergonzi S."/>
            <person name="Castaings L."/>
            <person name="Mateos J.L."/>
            <person name="Berns M.C."/>
            <person name="Bujdoso N."/>
            <person name="Piofczyk T."/>
            <person name="de Lorenzo L."/>
            <person name="Barrero-Sicilia C."/>
            <person name="Mateos I."/>
            <person name="Piednoel M."/>
            <person name="Hagmann J."/>
            <person name="Chen-Min-Tao R."/>
            <person name="Iglesias-Fernandez R."/>
            <person name="Schuster S.C."/>
            <person name="Alonso-Blanco C."/>
            <person name="Roudier F."/>
            <person name="Carbonero P."/>
            <person name="Paz-Ares J."/>
            <person name="Davis S.J."/>
            <person name="Pecinka A."/>
            <person name="Quesneville H."/>
            <person name="Colot V."/>
            <person name="Lysak M.A."/>
            <person name="Weigel D."/>
            <person name="Coupland G."/>
            <person name="Schneeberger K."/>
        </authorList>
    </citation>
    <scope>NUCLEOTIDE SEQUENCE [LARGE SCALE GENOMIC DNA]</scope>
    <source>
        <strain evidence="4">cv. Pajares</strain>
    </source>
</reference>
<feature type="compositionally biased region" description="Basic and acidic residues" evidence="2">
    <location>
        <begin position="123"/>
        <end position="136"/>
    </location>
</feature>
<evidence type="ECO:0000313" key="3">
    <source>
        <dbReference type="EMBL" id="KFK26812.1"/>
    </source>
</evidence>
<gene>
    <name evidence="3" type="ordered locus">AALP_Aa8g296600</name>
</gene>
<protein>
    <submittedName>
        <fullName evidence="3">Uncharacterized protein</fullName>
    </submittedName>
</protein>
<dbReference type="eggNOG" id="ENOG502RF2C">
    <property type="taxonomic scope" value="Eukaryota"/>
</dbReference>
<keyword evidence="4" id="KW-1185">Reference proteome</keyword>
<keyword evidence="1" id="KW-0175">Coiled coil</keyword>
<dbReference type="EMBL" id="CM002876">
    <property type="protein sequence ID" value="KFK26812.1"/>
    <property type="molecule type" value="Genomic_DNA"/>
</dbReference>
<dbReference type="Proteomes" id="UP000029120">
    <property type="component" value="Chromosome 8"/>
</dbReference>
<evidence type="ECO:0000256" key="1">
    <source>
        <dbReference type="SAM" id="Coils"/>
    </source>
</evidence>
<dbReference type="AlphaFoldDB" id="A0A087GAB0"/>
<sequence length="385" mass="41245">MERPRSFRSLAPRTTGSGKPPTLTTATTSAAPTVVLASVEPTTAPASGTPTTEPASTMPTSSPASAKPTSVSASAGPTTVPPSELRDTSSAKKTTTTARGSRLPRTELVAALPALPAPFPSDYDAKRAAKGKDSKRARARSASPPRPVSRSVFQDKASASSLFSTLVFHNDVVAPIDTETSGDMMRQGLKFLSLVNKVGHKLEAEVEDLKKKVEDETRRTENARTAADGLRVERDTAWALIDKKNKELTDKAKEIVLLKAEARKSAAALFAEAEISAIALATAEEREQYSAAIVTKRDGELAKVVDRLRQADEQIRSLERKFVRAKGRWDCGAPEEIRTDEDSQGPRIDALTEDLRLDDVVGETEAKGAPVTQVAPPRVNEEAVP</sequence>
<feature type="region of interest" description="Disordered" evidence="2">
    <location>
        <begin position="1"/>
        <end position="153"/>
    </location>
</feature>
<name>A0A087GAB0_ARAAL</name>
<accession>A0A087GAB0</accession>
<organism evidence="3 4">
    <name type="scientific">Arabis alpina</name>
    <name type="common">Alpine rock-cress</name>
    <dbReference type="NCBI Taxonomy" id="50452"/>
    <lineage>
        <taxon>Eukaryota</taxon>
        <taxon>Viridiplantae</taxon>
        <taxon>Streptophyta</taxon>
        <taxon>Embryophyta</taxon>
        <taxon>Tracheophyta</taxon>
        <taxon>Spermatophyta</taxon>
        <taxon>Magnoliopsida</taxon>
        <taxon>eudicotyledons</taxon>
        <taxon>Gunneridae</taxon>
        <taxon>Pentapetalae</taxon>
        <taxon>rosids</taxon>
        <taxon>malvids</taxon>
        <taxon>Brassicales</taxon>
        <taxon>Brassicaceae</taxon>
        <taxon>Arabideae</taxon>
        <taxon>Arabis</taxon>
    </lineage>
</organism>
<dbReference type="Gramene" id="KFK26812">
    <property type="protein sequence ID" value="KFK26812"/>
    <property type="gene ID" value="AALP_AA8G296600"/>
</dbReference>
<evidence type="ECO:0000256" key="2">
    <source>
        <dbReference type="SAM" id="MobiDB-lite"/>
    </source>
</evidence>
<feature type="coiled-coil region" evidence="1">
    <location>
        <begin position="199"/>
        <end position="261"/>
    </location>
</feature>
<evidence type="ECO:0000313" key="4">
    <source>
        <dbReference type="Proteomes" id="UP000029120"/>
    </source>
</evidence>
<feature type="coiled-coil region" evidence="1">
    <location>
        <begin position="301"/>
        <end position="328"/>
    </location>
</feature>
<feature type="compositionally biased region" description="Low complexity" evidence="2">
    <location>
        <begin position="20"/>
        <end position="75"/>
    </location>
</feature>